<dbReference type="GeneID" id="71513412"/>
<dbReference type="Gene3D" id="3.30.470.10">
    <property type="match status" value="1"/>
</dbReference>
<name>A0AAC9J007_VIRHA</name>
<gene>
    <name evidence="2" type="ORF">BME96_03305</name>
</gene>
<dbReference type="Gene3D" id="3.20.10.10">
    <property type="entry name" value="D-amino Acid Aminotransferase, subunit A, domain 2"/>
    <property type="match status" value="1"/>
</dbReference>
<dbReference type="InterPro" id="IPR015890">
    <property type="entry name" value="Chorismate_C"/>
</dbReference>
<dbReference type="NCBIfam" id="TIGR00553">
    <property type="entry name" value="pabB"/>
    <property type="match status" value="1"/>
</dbReference>
<dbReference type="InterPro" id="IPR005801">
    <property type="entry name" value="ADC_synthase"/>
</dbReference>
<evidence type="ECO:0000313" key="3">
    <source>
        <dbReference type="Proteomes" id="UP000182945"/>
    </source>
</evidence>
<proteinExistence type="predicted"/>
<dbReference type="InterPro" id="IPR043132">
    <property type="entry name" value="BCAT-like_C"/>
</dbReference>
<dbReference type="InterPro" id="IPR043131">
    <property type="entry name" value="BCAT-like_N"/>
</dbReference>
<dbReference type="SUPFAM" id="SSF56322">
    <property type="entry name" value="ADC synthase"/>
    <property type="match status" value="1"/>
</dbReference>
<feature type="domain" description="Chorismate-utilising enzyme C-terminal" evidence="1">
    <location>
        <begin position="110"/>
        <end position="365"/>
    </location>
</feature>
<dbReference type="AlphaFoldDB" id="A0AAC9J007"/>
<dbReference type="InterPro" id="IPR036038">
    <property type="entry name" value="Aminotransferase-like"/>
</dbReference>
<reference evidence="2 3" key="1">
    <citation type="submission" date="2016-11" db="EMBL/GenBank/DDBJ databases">
        <title>Complete genome sequencing of Virgibacillus halodenitrificans PDB-F2.</title>
        <authorList>
            <person name="Sun Z."/>
            <person name="Zhou Y."/>
            <person name="Li H."/>
        </authorList>
    </citation>
    <scope>NUCLEOTIDE SEQUENCE [LARGE SCALE GENOMIC DNA]</scope>
    <source>
        <strain evidence="2 3">PDB-F2</strain>
    </source>
</reference>
<dbReference type="GO" id="GO:0000162">
    <property type="term" value="P:L-tryptophan biosynthetic process"/>
    <property type="evidence" value="ECO:0007669"/>
    <property type="project" value="TreeGrafter"/>
</dbReference>
<dbReference type="InterPro" id="IPR005802">
    <property type="entry name" value="ADC_synth_comp_1"/>
</dbReference>
<accession>A0AAC9J007</accession>
<dbReference type="PRINTS" id="PR00095">
    <property type="entry name" value="ANTSNTHASEI"/>
</dbReference>
<dbReference type="SUPFAM" id="SSF56752">
    <property type="entry name" value="D-aminoacid aminotransferase-like PLP-dependent enzymes"/>
    <property type="match status" value="1"/>
</dbReference>
<dbReference type="PANTHER" id="PTHR11236">
    <property type="entry name" value="AMINOBENZOATE/ANTHRANILATE SYNTHASE"/>
    <property type="match status" value="1"/>
</dbReference>
<dbReference type="PANTHER" id="PTHR11236:SF50">
    <property type="entry name" value="AMINODEOXYCHORISMATE SYNTHASE COMPONENT 1"/>
    <property type="match status" value="1"/>
</dbReference>
<dbReference type="GO" id="GO:0009396">
    <property type="term" value="P:folic acid-containing compound biosynthetic process"/>
    <property type="evidence" value="ECO:0007669"/>
    <property type="project" value="InterPro"/>
</dbReference>
<evidence type="ECO:0000259" key="1">
    <source>
        <dbReference type="Pfam" id="PF00425"/>
    </source>
</evidence>
<dbReference type="Proteomes" id="UP000182945">
    <property type="component" value="Chromosome"/>
</dbReference>
<dbReference type="GO" id="GO:0046820">
    <property type="term" value="F:4-amino-4-deoxychorismate synthase activity"/>
    <property type="evidence" value="ECO:0007669"/>
    <property type="project" value="TreeGrafter"/>
</dbReference>
<protein>
    <submittedName>
        <fullName evidence="2">Aminodeoxychorismate synthase, component I</fullName>
    </submittedName>
</protein>
<dbReference type="KEGG" id="vhl:BME96_03305"/>
<dbReference type="EMBL" id="CP017962">
    <property type="protein sequence ID" value="APC47270.1"/>
    <property type="molecule type" value="Genomic_DNA"/>
</dbReference>
<dbReference type="InterPro" id="IPR001544">
    <property type="entry name" value="Aminotrans_IV"/>
</dbReference>
<organism evidence="2 3">
    <name type="scientific">Virgibacillus halodenitrificans</name>
    <name type="common">Bacillus halodenitrificans</name>
    <dbReference type="NCBI Taxonomy" id="1482"/>
    <lineage>
        <taxon>Bacteria</taxon>
        <taxon>Bacillati</taxon>
        <taxon>Bacillota</taxon>
        <taxon>Bacilli</taxon>
        <taxon>Bacillales</taxon>
        <taxon>Bacillaceae</taxon>
        <taxon>Virgibacillus</taxon>
    </lineage>
</organism>
<dbReference type="Pfam" id="PF00425">
    <property type="entry name" value="Chorismate_bind"/>
    <property type="match status" value="1"/>
</dbReference>
<dbReference type="Gene3D" id="3.60.120.10">
    <property type="entry name" value="Anthranilate synthase"/>
    <property type="match status" value="1"/>
</dbReference>
<dbReference type="Pfam" id="PF01063">
    <property type="entry name" value="Aminotran_4"/>
    <property type="match status" value="1"/>
</dbReference>
<dbReference type="InterPro" id="IPR019999">
    <property type="entry name" value="Anth_synth_I-like"/>
</dbReference>
<evidence type="ECO:0000313" key="2">
    <source>
        <dbReference type="EMBL" id="APC47270.1"/>
    </source>
</evidence>
<sequence length="576" mass="65657">MDPLLYFNFRTNDKNEAPLLFQHPDRIIQASSITEVLPALAEIQHLVNKGYYAAGYLSYEAASAFDHAAFTHSNPNLPLLWFGIFNEPEQREIKSYKPFRTSKWSHRSSKAEYEKNLNKIKEQIESGNTYQVNYTVRMHAAFHGDPLSYYTSLSKAQSANYSAYFDIGDYSILSASPELFFHLKEGKLTTRPMKGTVARGNTTFEDTKNKEWLYHSEKNRAENVMIVDLLRNDLGAIAIPGTVKVPELFSIETYPTVHQMTSTVTAEIGAQHTITDIFKALFPCGSITGAPKISTMRIINELEDEPRDVYCGTMGYITPKNEAVFNVPIRTVILDKEKGNVTYGVGGGITWDSKTDEEYEEVITKARVLEVKHEPFQLLESIGCEDGELFLLELHLERLRKTADFFNFQIDTKKIKQDLTNYLEGLNHGLWKVRLLVDENGDTEIEAKAASPFTNILSVALATKPIDRTNPFLYYKTTNRSIYKEHLPTNTGVFDVLLWNENREVTEFTNGNIVVEKNGKRYTPPVESGLLAGTFREHLLDKGEIEVKEIMLDELPSYSRVWLINSVRRWVEVKLV</sequence>
<dbReference type="RefSeq" id="WP_071648264.1">
    <property type="nucleotide sequence ID" value="NZ_CP017962.1"/>
</dbReference>